<feature type="region of interest" description="Disordered" evidence="8">
    <location>
        <begin position="35"/>
        <end position="54"/>
    </location>
</feature>
<dbReference type="Proteomes" id="UP000001744">
    <property type="component" value="Unassembled WGS sequence"/>
</dbReference>
<dbReference type="InterPro" id="IPR018464">
    <property type="entry name" value="CENP-O"/>
</dbReference>
<organism evidence="9 11">
    <name type="scientific">Schizosaccharomyces japonicus (strain yFS275 / FY16936)</name>
    <name type="common">Fission yeast</name>
    <dbReference type="NCBI Taxonomy" id="402676"/>
    <lineage>
        <taxon>Eukaryota</taxon>
        <taxon>Fungi</taxon>
        <taxon>Dikarya</taxon>
        <taxon>Ascomycota</taxon>
        <taxon>Taphrinomycotina</taxon>
        <taxon>Schizosaccharomycetes</taxon>
        <taxon>Schizosaccharomycetales</taxon>
        <taxon>Schizosaccharomycetaceae</taxon>
        <taxon>Schizosaccharomyces</taxon>
    </lineage>
</organism>
<dbReference type="STRING" id="402676.B6K775"/>
<keyword evidence="11" id="KW-1185">Reference proteome</keyword>
<evidence type="ECO:0000256" key="6">
    <source>
        <dbReference type="ARBA" id="ARBA00023328"/>
    </source>
</evidence>
<dbReference type="JaponicusDB" id="SJAG_04581">
    <property type="gene designation" value="mal2"/>
</dbReference>
<sequence>MDAEKTLHDEIAKLVRKKEALEQQWRELHAETLQAKGYGRQHQQETDDGRRLTRPEGLFQYDRLPGISFFQPNDPERLFRESLRTIDEKSDTIQQPSMPQLLGVRFDVMKQCVHENSNTSAAKNASPRNAFDVPHYIIFRVSDNSFDIYKHTLPNYIPMHSLARQFLQKGGKCTNLRAFLLHTQQSITAYACRRDMVKQIKTQAPKYAEIRADLSCTRVSIVLRNSWRAKIVFRADASTRLLRAVVHIRSSHGWEKAALLEAQLVHEREWLSLLLRAIRRVEETIALQDPSPSP</sequence>
<keyword evidence="5" id="KW-0539">Nucleus</keyword>
<protein>
    <submittedName>
        <fullName evidence="9">Kinetochore protein Mal2</fullName>
    </submittedName>
</protein>
<dbReference type="AlphaFoldDB" id="B6K775"/>
<comment type="similarity">
    <text evidence="3">Belongs to the CENP-O/MCM21 family.</text>
</comment>
<dbReference type="GO" id="GO:0005634">
    <property type="term" value="C:nucleus"/>
    <property type="evidence" value="ECO:0007669"/>
    <property type="project" value="UniProtKB-SubCell"/>
</dbReference>
<accession>B6K775</accession>
<evidence type="ECO:0000256" key="7">
    <source>
        <dbReference type="SAM" id="Coils"/>
    </source>
</evidence>
<evidence type="ECO:0000313" key="10">
    <source>
        <dbReference type="JaponicusDB" id="SJAG_04581"/>
    </source>
</evidence>
<evidence type="ECO:0000313" key="9">
    <source>
        <dbReference type="EMBL" id="EEB09379.1"/>
    </source>
</evidence>
<dbReference type="GeneID" id="7051935"/>
<dbReference type="EMBL" id="KE651168">
    <property type="protein sequence ID" value="EEB09379.1"/>
    <property type="molecule type" value="Genomic_DNA"/>
</dbReference>
<dbReference type="HOGENOM" id="CLU_966948_0_0_1"/>
<keyword evidence="4" id="KW-0158">Chromosome</keyword>
<keyword evidence="7" id="KW-0175">Coiled coil</keyword>
<dbReference type="GO" id="GO:0031511">
    <property type="term" value="C:Mis6-Sim4 complex"/>
    <property type="evidence" value="ECO:0007669"/>
    <property type="project" value="EnsemblFungi"/>
</dbReference>
<dbReference type="OrthoDB" id="10050372at2759"/>
<gene>
    <name evidence="10" type="primary">mal2</name>
    <name evidence="9" type="ORF">SJAG_04581</name>
</gene>
<dbReference type="RefSeq" id="XP_002175672.1">
    <property type="nucleotide sequence ID" value="XM_002175636.1"/>
</dbReference>
<evidence type="ECO:0000256" key="8">
    <source>
        <dbReference type="SAM" id="MobiDB-lite"/>
    </source>
</evidence>
<evidence type="ECO:0000313" key="11">
    <source>
        <dbReference type="Proteomes" id="UP000001744"/>
    </source>
</evidence>
<feature type="coiled-coil region" evidence="7">
    <location>
        <begin position="4"/>
        <end position="31"/>
    </location>
</feature>
<keyword evidence="6" id="KW-0137">Centromere</keyword>
<dbReference type="PANTHER" id="PTHR14582:SF1">
    <property type="entry name" value="CENTROMERE PROTEIN O"/>
    <property type="match status" value="1"/>
</dbReference>
<evidence type="ECO:0000256" key="3">
    <source>
        <dbReference type="ARBA" id="ARBA00007321"/>
    </source>
</evidence>
<dbReference type="PANTHER" id="PTHR14582">
    <property type="entry name" value="INNER KINETOCHORE SUBUNIT MAL2"/>
    <property type="match status" value="1"/>
</dbReference>
<dbReference type="OMA" id="WKARFFC"/>
<feature type="compositionally biased region" description="Basic and acidic residues" evidence="8">
    <location>
        <begin position="42"/>
        <end position="54"/>
    </location>
</feature>
<evidence type="ECO:0000256" key="5">
    <source>
        <dbReference type="ARBA" id="ARBA00023242"/>
    </source>
</evidence>
<evidence type="ECO:0000256" key="1">
    <source>
        <dbReference type="ARBA" id="ARBA00004123"/>
    </source>
</evidence>
<name>B6K775_SCHJY</name>
<evidence type="ECO:0000256" key="2">
    <source>
        <dbReference type="ARBA" id="ARBA00004584"/>
    </source>
</evidence>
<dbReference type="VEuPathDB" id="FungiDB:SJAG_04581"/>
<reference evidence="9 11" key="1">
    <citation type="journal article" date="2011" name="Science">
        <title>Comparative functional genomics of the fission yeasts.</title>
        <authorList>
            <person name="Rhind N."/>
            <person name="Chen Z."/>
            <person name="Yassour M."/>
            <person name="Thompson D.A."/>
            <person name="Haas B.J."/>
            <person name="Habib N."/>
            <person name="Wapinski I."/>
            <person name="Roy S."/>
            <person name="Lin M.F."/>
            <person name="Heiman D.I."/>
            <person name="Young S.K."/>
            <person name="Furuya K."/>
            <person name="Guo Y."/>
            <person name="Pidoux A."/>
            <person name="Chen H.M."/>
            <person name="Robbertse B."/>
            <person name="Goldberg J.M."/>
            <person name="Aoki K."/>
            <person name="Bayne E.H."/>
            <person name="Berlin A.M."/>
            <person name="Desjardins C.A."/>
            <person name="Dobbs E."/>
            <person name="Dukaj L."/>
            <person name="Fan L."/>
            <person name="FitzGerald M.G."/>
            <person name="French C."/>
            <person name="Gujja S."/>
            <person name="Hansen K."/>
            <person name="Keifenheim D."/>
            <person name="Levin J.Z."/>
            <person name="Mosher R.A."/>
            <person name="Mueller C.A."/>
            <person name="Pfiffner J."/>
            <person name="Priest M."/>
            <person name="Russ C."/>
            <person name="Smialowska A."/>
            <person name="Swoboda P."/>
            <person name="Sykes S.M."/>
            <person name="Vaughn M."/>
            <person name="Vengrova S."/>
            <person name="Yoder R."/>
            <person name="Zeng Q."/>
            <person name="Allshire R."/>
            <person name="Baulcombe D."/>
            <person name="Birren B.W."/>
            <person name="Brown W."/>
            <person name="Ekwall K."/>
            <person name="Kellis M."/>
            <person name="Leatherwood J."/>
            <person name="Levin H."/>
            <person name="Margalit H."/>
            <person name="Martienssen R."/>
            <person name="Nieduszynski C.A."/>
            <person name="Spatafora J.W."/>
            <person name="Friedman N."/>
            <person name="Dalgaard J.Z."/>
            <person name="Baumann P."/>
            <person name="Niki H."/>
            <person name="Regev A."/>
            <person name="Nusbaum C."/>
        </authorList>
    </citation>
    <scope>NUCLEOTIDE SEQUENCE [LARGE SCALE GENOMIC DNA]</scope>
    <source>
        <strain evidence="11">yFS275 / FY16936</strain>
    </source>
</reference>
<proteinExistence type="inferred from homology"/>
<evidence type="ECO:0000256" key="4">
    <source>
        <dbReference type="ARBA" id="ARBA00022454"/>
    </source>
</evidence>
<dbReference type="eggNOG" id="ENOG502SCC4">
    <property type="taxonomic scope" value="Eukaryota"/>
</dbReference>
<comment type="subcellular location">
    <subcellularLocation>
        <location evidence="2">Chromosome</location>
        <location evidence="2">Centromere</location>
    </subcellularLocation>
    <subcellularLocation>
        <location evidence="1">Nucleus</location>
    </subcellularLocation>
</comment>
<dbReference type="Pfam" id="PF09496">
    <property type="entry name" value="CENP-O"/>
    <property type="match status" value="1"/>
</dbReference>